<feature type="coiled-coil region" evidence="6">
    <location>
        <begin position="4"/>
        <end position="31"/>
    </location>
</feature>
<dbReference type="PROSITE" id="PS00579">
    <property type="entry name" value="RIBOSOMAL_L29"/>
    <property type="match status" value="1"/>
</dbReference>
<protein>
    <recommendedName>
        <fullName evidence="4 5">Large ribosomal subunit protein uL29</fullName>
    </recommendedName>
</protein>
<dbReference type="SUPFAM" id="SSF46561">
    <property type="entry name" value="Ribosomal protein L29 (L29p)"/>
    <property type="match status" value="1"/>
</dbReference>
<dbReference type="HAMAP" id="MF_00374">
    <property type="entry name" value="Ribosomal_uL29"/>
    <property type="match status" value="1"/>
</dbReference>
<keyword evidence="8" id="KW-1185">Reference proteome</keyword>
<dbReference type="RefSeq" id="WP_120948251.1">
    <property type="nucleotide sequence ID" value="NZ_QXQP01000006.1"/>
</dbReference>
<keyword evidence="3 5" id="KW-0687">Ribonucleoprotein</keyword>
<dbReference type="AlphaFoldDB" id="A0A553UUT1"/>
<evidence type="ECO:0000256" key="5">
    <source>
        <dbReference type="HAMAP-Rule" id="MF_00374"/>
    </source>
</evidence>
<dbReference type="GO" id="GO:0003735">
    <property type="term" value="F:structural constituent of ribosome"/>
    <property type="evidence" value="ECO:0007669"/>
    <property type="project" value="InterPro"/>
</dbReference>
<dbReference type="OrthoDB" id="5373225at2"/>
<comment type="caution">
    <text evidence="7">The sequence shown here is derived from an EMBL/GenBank/DDBJ whole genome shotgun (WGS) entry which is preliminary data.</text>
</comment>
<dbReference type="GO" id="GO:0022625">
    <property type="term" value="C:cytosolic large ribosomal subunit"/>
    <property type="evidence" value="ECO:0007669"/>
    <property type="project" value="TreeGrafter"/>
</dbReference>
<dbReference type="CDD" id="cd00427">
    <property type="entry name" value="Ribosomal_L29_HIP"/>
    <property type="match status" value="1"/>
</dbReference>
<keyword evidence="2 5" id="KW-0689">Ribosomal protein</keyword>
<dbReference type="PANTHER" id="PTHR10916">
    <property type="entry name" value="60S RIBOSOMAL PROTEIN L35/50S RIBOSOMAL PROTEIN L29"/>
    <property type="match status" value="1"/>
</dbReference>
<keyword evidence="6" id="KW-0175">Coiled coil</keyword>
<gene>
    <name evidence="5" type="primary">rpmC</name>
    <name evidence="7" type="ORF">FNE76_04650</name>
</gene>
<dbReference type="InterPro" id="IPR050063">
    <property type="entry name" value="Ribosomal_protein_uL29"/>
</dbReference>
<dbReference type="InterPro" id="IPR018254">
    <property type="entry name" value="Ribosomal_uL29_CS"/>
</dbReference>
<dbReference type="GO" id="GO:0006412">
    <property type="term" value="P:translation"/>
    <property type="evidence" value="ECO:0007669"/>
    <property type="project" value="UniProtKB-UniRule"/>
</dbReference>
<evidence type="ECO:0000256" key="4">
    <source>
        <dbReference type="ARBA" id="ARBA00035204"/>
    </source>
</evidence>
<dbReference type="InterPro" id="IPR036049">
    <property type="entry name" value="Ribosomal_uL29_sf"/>
</dbReference>
<comment type="similarity">
    <text evidence="1 5">Belongs to the universal ribosomal protein uL29 family.</text>
</comment>
<dbReference type="InterPro" id="IPR001854">
    <property type="entry name" value="Ribosomal_uL29"/>
</dbReference>
<proteinExistence type="inferred from homology"/>
<evidence type="ECO:0000256" key="2">
    <source>
        <dbReference type="ARBA" id="ARBA00022980"/>
    </source>
</evidence>
<evidence type="ECO:0000313" key="7">
    <source>
        <dbReference type="EMBL" id="TSA83943.1"/>
    </source>
</evidence>
<dbReference type="EMBL" id="VKGC01000009">
    <property type="protein sequence ID" value="TSA83943.1"/>
    <property type="molecule type" value="Genomic_DNA"/>
</dbReference>
<evidence type="ECO:0000256" key="3">
    <source>
        <dbReference type="ARBA" id="ARBA00023274"/>
    </source>
</evidence>
<sequence length="66" mass="7705">MKFIELQDKNKVDLEELLKNKKLELFELRVKLKTMQLSNPNEIRRVRKDIARISTALSTLKAGHGN</sequence>
<dbReference type="NCBIfam" id="TIGR00012">
    <property type="entry name" value="L29"/>
    <property type="match status" value="1"/>
</dbReference>
<evidence type="ECO:0000256" key="1">
    <source>
        <dbReference type="ARBA" id="ARBA00009254"/>
    </source>
</evidence>
<dbReference type="Pfam" id="PF00831">
    <property type="entry name" value="Ribosomal_L29"/>
    <property type="match status" value="1"/>
</dbReference>
<name>A0A553UUT1_9HELI</name>
<dbReference type="PANTHER" id="PTHR10916:SF0">
    <property type="entry name" value="LARGE RIBOSOMAL SUBUNIT PROTEIN UL29C"/>
    <property type="match status" value="1"/>
</dbReference>
<organism evidence="7 8">
    <name type="scientific">Helicobacter mehlei</name>
    <dbReference type="NCBI Taxonomy" id="2316080"/>
    <lineage>
        <taxon>Bacteria</taxon>
        <taxon>Pseudomonadati</taxon>
        <taxon>Campylobacterota</taxon>
        <taxon>Epsilonproteobacteria</taxon>
        <taxon>Campylobacterales</taxon>
        <taxon>Helicobacteraceae</taxon>
        <taxon>Helicobacter</taxon>
    </lineage>
</organism>
<dbReference type="Proteomes" id="UP000319322">
    <property type="component" value="Unassembled WGS sequence"/>
</dbReference>
<evidence type="ECO:0000313" key="8">
    <source>
        <dbReference type="Proteomes" id="UP000319322"/>
    </source>
</evidence>
<evidence type="ECO:0000256" key="6">
    <source>
        <dbReference type="SAM" id="Coils"/>
    </source>
</evidence>
<accession>A0A553UUT1</accession>
<dbReference type="Gene3D" id="1.10.287.310">
    <property type="match status" value="1"/>
</dbReference>
<reference evidence="7" key="1">
    <citation type="submission" date="2019-07" db="EMBL/GenBank/DDBJ databases">
        <title>Helicobacter labacensis sp. nov., Helicobacter mehlei sp. nov. and Helicobacter vulpis sp. nov., isolated from gastric mucosa of red fox (Vulpis vulpis).</title>
        <authorList>
            <person name="Kusar D."/>
            <person name="Gruntar I."/>
            <person name="Pate M."/>
            <person name="Zajc U."/>
            <person name="Ocepek M."/>
        </authorList>
    </citation>
    <scope>NUCLEOTIDE SEQUENCE [LARGE SCALE GENOMIC DNA]</scope>
    <source>
        <strain evidence="7">L8b</strain>
    </source>
</reference>
<reference evidence="7" key="2">
    <citation type="submission" date="2019-07" db="EMBL/GenBank/DDBJ databases">
        <authorList>
            <person name="Papic B."/>
        </authorList>
    </citation>
    <scope>NUCLEOTIDE SEQUENCE [LARGE SCALE GENOMIC DNA]</scope>
    <source>
        <strain evidence="7">L8b</strain>
    </source>
</reference>